<feature type="transmembrane region" description="Helical" evidence="1">
    <location>
        <begin position="6"/>
        <end position="26"/>
    </location>
</feature>
<keyword evidence="1" id="KW-1133">Transmembrane helix</keyword>
<organism evidence="2 3">
    <name type="scientific">Sphingorhabdus arenilitoris</name>
    <dbReference type="NCBI Taxonomy" id="1490041"/>
    <lineage>
        <taxon>Bacteria</taxon>
        <taxon>Pseudomonadati</taxon>
        <taxon>Pseudomonadota</taxon>
        <taxon>Alphaproteobacteria</taxon>
        <taxon>Sphingomonadales</taxon>
        <taxon>Sphingomonadaceae</taxon>
        <taxon>Sphingorhabdus</taxon>
    </lineage>
</organism>
<keyword evidence="1" id="KW-0472">Membrane</keyword>
<dbReference type="Pfam" id="PF26512">
    <property type="entry name" value="SOI"/>
    <property type="match status" value="1"/>
</dbReference>
<feature type="transmembrane region" description="Helical" evidence="1">
    <location>
        <begin position="112"/>
        <end position="136"/>
    </location>
</feature>
<evidence type="ECO:0000256" key="1">
    <source>
        <dbReference type="SAM" id="Phobius"/>
    </source>
</evidence>
<dbReference type="RefSeq" id="WP_381424028.1">
    <property type="nucleotide sequence ID" value="NZ_JBHSDH010000013.1"/>
</dbReference>
<proteinExistence type="predicted"/>
<evidence type="ECO:0000313" key="3">
    <source>
        <dbReference type="Proteomes" id="UP001595887"/>
    </source>
</evidence>
<accession>A0ABV8RHQ3</accession>
<dbReference type="EMBL" id="JBHSDH010000013">
    <property type="protein sequence ID" value="MFC4292933.1"/>
    <property type="molecule type" value="Genomic_DNA"/>
</dbReference>
<evidence type="ECO:0008006" key="4">
    <source>
        <dbReference type="Google" id="ProtNLM"/>
    </source>
</evidence>
<feature type="transmembrane region" description="Helical" evidence="1">
    <location>
        <begin position="38"/>
        <end position="59"/>
    </location>
</feature>
<gene>
    <name evidence="2" type="ORF">ACFOWX_10965</name>
</gene>
<reference evidence="3" key="1">
    <citation type="journal article" date="2019" name="Int. J. Syst. Evol. Microbiol.">
        <title>The Global Catalogue of Microorganisms (GCM) 10K type strain sequencing project: providing services to taxonomists for standard genome sequencing and annotation.</title>
        <authorList>
            <consortium name="The Broad Institute Genomics Platform"/>
            <consortium name="The Broad Institute Genome Sequencing Center for Infectious Disease"/>
            <person name="Wu L."/>
            <person name="Ma J."/>
        </authorList>
    </citation>
    <scope>NUCLEOTIDE SEQUENCE [LARGE SCALE GENOMIC DNA]</scope>
    <source>
        <strain evidence="3">CECT 8531</strain>
    </source>
</reference>
<evidence type="ECO:0000313" key="2">
    <source>
        <dbReference type="EMBL" id="MFC4292933.1"/>
    </source>
</evidence>
<dbReference type="InterPro" id="IPR058965">
    <property type="entry name" value="SOI/HabA-like"/>
</dbReference>
<name>A0ABV8RHQ3_9SPHN</name>
<dbReference type="Proteomes" id="UP001595887">
    <property type="component" value="Unassembled WGS sequence"/>
</dbReference>
<sequence>MDDSAYILGNAGFILFTLGLIIGAVIPRLRNARMALSAHLTAVQSGLALMIFAVFWPFFGLPDWAAAPVGWSLTMSFYLLTTGITLAAHFGASKALPMAGEGFSSSRVRENLVSILTIGSSVWMLLTCLFVCFFLLTA</sequence>
<keyword evidence="3" id="KW-1185">Reference proteome</keyword>
<comment type="caution">
    <text evidence="2">The sequence shown here is derived from an EMBL/GenBank/DDBJ whole genome shotgun (WGS) entry which is preliminary data.</text>
</comment>
<protein>
    <recommendedName>
        <fullName evidence="4">Hydrogenase</fullName>
    </recommendedName>
</protein>
<keyword evidence="1" id="KW-0812">Transmembrane</keyword>
<feature type="transmembrane region" description="Helical" evidence="1">
    <location>
        <begin position="71"/>
        <end position="92"/>
    </location>
</feature>